<protein>
    <submittedName>
        <fullName evidence="1">Uncharacterized protein</fullName>
    </submittedName>
</protein>
<comment type="caution">
    <text evidence="1">The sequence shown here is derived from an EMBL/GenBank/DDBJ whole genome shotgun (WGS) entry which is preliminary data.</text>
</comment>
<reference evidence="1" key="1">
    <citation type="journal article" date="2021" name="bioRxiv">
        <title>Whole Genome Assembly and Annotation of Northern Wild Rice, Zizania palustris L., Supports a Whole Genome Duplication in the Zizania Genus.</title>
        <authorList>
            <person name="Haas M."/>
            <person name="Kono T."/>
            <person name="Macchietto M."/>
            <person name="Millas R."/>
            <person name="McGilp L."/>
            <person name="Shao M."/>
            <person name="Duquette J."/>
            <person name="Hirsch C.N."/>
            <person name="Kimball J."/>
        </authorList>
    </citation>
    <scope>NUCLEOTIDE SEQUENCE</scope>
    <source>
        <tissue evidence="1">Fresh leaf tissue</tissue>
    </source>
</reference>
<keyword evidence="2" id="KW-1185">Reference proteome</keyword>
<organism evidence="1 2">
    <name type="scientific">Zizania palustris</name>
    <name type="common">Northern wild rice</name>
    <dbReference type="NCBI Taxonomy" id="103762"/>
    <lineage>
        <taxon>Eukaryota</taxon>
        <taxon>Viridiplantae</taxon>
        <taxon>Streptophyta</taxon>
        <taxon>Embryophyta</taxon>
        <taxon>Tracheophyta</taxon>
        <taxon>Spermatophyta</taxon>
        <taxon>Magnoliopsida</taxon>
        <taxon>Liliopsida</taxon>
        <taxon>Poales</taxon>
        <taxon>Poaceae</taxon>
        <taxon>BOP clade</taxon>
        <taxon>Oryzoideae</taxon>
        <taxon>Oryzeae</taxon>
        <taxon>Zizaniinae</taxon>
        <taxon>Zizania</taxon>
    </lineage>
</organism>
<evidence type="ECO:0000313" key="1">
    <source>
        <dbReference type="EMBL" id="KAG8057295.1"/>
    </source>
</evidence>
<reference evidence="1" key="2">
    <citation type="submission" date="2021-02" db="EMBL/GenBank/DDBJ databases">
        <authorList>
            <person name="Kimball J.A."/>
            <person name="Haas M.W."/>
            <person name="Macchietto M."/>
            <person name="Kono T."/>
            <person name="Duquette J."/>
            <person name="Shao M."/>
        </authorList>
    </citation>
    <scope>NUCLEOTIDE SEQUENCE</scope>
    <source>
        <tissue evidence="1">Fresh leaf tissue</tissue>
    </source>
</reference>
<dbReference type="Proteomes" id="UP000729402">
    <property type="component" value="Unassembled WGS sequence"/>
</dbReference>
<sequence>MCCSFRQKIWPQFGCRLAAHKKKTIRDNWILPFYYNQTNSRLHQTGEKSLQLCSDILSLHVQDPSLVPVTKKVGYFNSVMT</sequence>
<dbReference type="EMBL" id="JAAALK010000287">
    <property type="protein sequence ID" value="KAG8057295.1"/>
    <property type="molecule type" value="Genomic_DNA"/>
</dbReference>
<evidence type="ECO:0000313" key="2">
    <source>
        <dbReference type="Proteomes" id="UP000729402"/>
    </source>
</evidence>
<name>A0A8J5S7R9_ZIZPA</name>
<dbReference type="AlphaFoldDB" id="A0A8J5S7R9"/>
<proteinExistence type="predicted"/>
<gene>
    <name evidence="1" type="ORF">GUJ93_ZPchr0002g25297</name>
</gene>
<accession>A0A8J5S7R9</accession>